<dbReference type="GO" id="GO:0070212">
    <property type="term" value="P:protein poly-ADP-ribosylation"/>
    <property type="evidence" value="ECO:0007669"/>
    <property type="project" value="TreeGrafter"/>
</dbReference>
<dbReference type="SUPFAM" id="SSF52949">
    <property type="entry name" value="Macro domain-like"/>
    <property type="match status" value="3"/>
</dbReference>
<dbReference type="CDD" id="cd01439">
    <property type="entry name" value="TCCD_inducible_PARP_like"/>
    <property type="match status" value="1"/>
</dbReference>
<dbReference type="SUPFAM" id="SSF56399">
    <property type="entry name" value="ADP-ribosylation"/>
    <property type="match status" value="1"/>
</dbReference>
<evidence type="ECO:0000256" key="3">
    <source>
        <dbReference type="ARBA" id="ARBA00022679"/>
    </source>
</evidence>
<evidence type="ECO:0000256" key="1">
    <source>
        <dbReference type="ARBA" id="ARBA00004123"/>
    </source>
</evidence>
<evidence type="ECO:0000256" key="4">
    <source>
        <dbReference type="ARBA" id="ARBA00023027"/>
    </source>
</evidence>
<feature type="domain" description="WWE" evidence="9">
    <location>
        <begin position="1318"/>
        <end position="1396"/>
    </location>
</feature>
<dbReference type="Pfam" id="PF01661">
    <property type="entry name" value="Macro"/>
    <property type="match status" value="3"/>
</dbReference>
<dbReference type="PANTHER" id="PTHR14453">
    <property type="entry name" value="PARP/ZINC FINGER CCCH TYPE DOMAIN CONTAINING PROTEIN"/>
    <property type="match status" value="1"/>
</dbReference>
<feature type="region of interest" description="Disordered" evidence="8">
    <location>
        <begin position="107"/>
        <end position="129"/>
    </location>
</feature>
<dbReference type="InterPro" id="IPR004170">
    <property type="entry name" value="WWE_dom"/>
</dbReference>
<dbReference type="EC" id="2.4.2.-" evidence="7"/>
<evidence type="ECO:0000259" key="10">
    <source>
        <dbReference type="PROSITE" id="PS51059"/>
    </source>
</evidence>
<dbReference type="PROSITE" id="PS51059">
    <property type="entry name" value="PARP_CATALYTIC"/>
    <property type="match status" value="1"/>
</dbReference>
<dbReference type="STRING" id="8078.ENSFHEP00000026008"/>
<dbReference type="GO" id="GO:0010629">
    <property type="term" value="P:negative regulation of gene expression"/>
    <property type="evidence" value="ECO:0007669"/>
    <property type="project" value="TreeGrafter"/>
</dbReference>
<proteinExistence type="inferred from homology"/>
<keyword evidence="5" id="KW-0539">Nucleus</keyword>
<dbReference type="Gene3D" id="3.30.70.330">
    <property type="match status" value="1"/>
</dbReference>
<dbReference type="PROSITE" id="PS50918">
    <property type="entry name" value="WWE"/>
    <property type="match status" value="1"/>
</dbReference>
<accession>A0A3Q2QFC1</accession>
<evidence type="ECO:0000259" key="9">
    <source>
        <dbReference type="PROSITE" id="PS50918"/>
    </source>
</evidence>
<dbReference type="Gene3D" id="3.30.720.50">
    <property type="match status" value="1"/>
</dbReference>
<dbReference type="SMART" id="SM00506">
    <property type="entry name" value="A1pp"/>
    <property type="match status" value="3"/>
</dbReference>
<feature type="domain" description="PARP catalytic" evidence="10">
    <location>
        <begin position="1402"/>
        <end position="1597"/>
    </location>
</feature>
<protein>
    <recommendedName>
        <fullName evidence="7">Poly [ADP-ribose] polymerase</fullName>
        <shortName evidence="7">PARP</shortName>
        <ecNumber evidence="7">2.4.2.-</ecNumber>
    </recommendedName>
</protein>
<keyword evidence="3 7" id="KW-0808">Transferase</keyword>
<dbReference type="GO" id="GO:0005634">
    <property type="term" value="C:nucleus"/>
    <property type="evidence" value="ECO:0007669"/>
    <property type="project" value="UniProtKB-SubCell"/>
</dbReference>
<dbReference type="Pfam" id="PF23222">
    <property type="entry name" value="RRM_PARP14_1"/>
    <property type="match status" value="1"/>
</dbReference>
<reference evidence="12" key="2">
    <citation type="submission" date="2025-09" db="UniProtKB">
        <authorList>
            <consortium name="Ensembl"/>
        </authorList>
    </citation>
    <scope>IDENTIFICATION</scope>
</reference>
<keyword evidence="13" id="KW-1185">Reference proteome</keyword>
<dbReference type="FunFam" id="3.90.228.10:FF:000008">
    <property type="entry name" value="Poly [ADP-ribose] polymerase"/>
    <property type="match status" value="1"/>
</dbReference>
<evidence type="ECO:0000259" key="11">
    <source>
        <dbReference type="PROSITE" id="PS51154"/>
    </source>
</evidence>
<evidence type="ECO:0000256" key="5">
    <source>
        <dbReference type="ARBA" id="ARBA00023242"/>
    </source>
</evidence>
<reference evidence="12" key="1">
    <citation type="submission" date="2025-08" db="UniProtKB">
        <authorList>
            <consortium name="Ensembl"/>
        </authorList>
    </citation>
    <scope>IDENTIFICATION</scope>
</reference>
<feature type="compositionally biased region" description="Polar residues" evidence="8">
    <location>
        <begin position="107"/>
        <end position="121"/>
    </location>
</feature>
<dbReference type="CDD" id="cd02907">
    <property type="entry name" value="Macro_Af1521_BAL-like"/>
    <property type="match status" value="1"/>
</dbReference>
<dbReference type="PROSITE" id="PS51154">
    <property type="entry name" value="MACRO"/>
    <property type="match status" value="3"/>
</dbReference>
<dbReference type="InterPro" id="IPR012317">
    <property type="entry name" value="Poly(ADP-ribose)pol_cat_dom"/>
</dbReference>
<evidence type="ECO:0000313" key="12">
    <source>
        <dbReference type="Ensembl" id="ENSFHEP00000026008.1"/>
    </source>
</evidence>
<evidence type="ECO:0000256" key="2">
    <source>
        <dbReference type="ARBA" id="ARBA00022676"/>
    </source>
</evidence>
<feature type="domain" description="Macro" evidence="11">
    <location>
        <begin position="990"/>
        <end position="1162"/>
    </location>
</feature>
<dbReference type="InterPro" id="IPR012677">
    <property type="entry name" value="Nucleotide-bd_a/b_plait_sf"/>
</dbReference>
<dbReference type="InterPro" id="IPR052056">
    <property type="entry name" value="Mono-ARTD/PARP"/>
</dbReference>
<dbReference type="GeneID" id="105921282"/>
<keyword evidence="2 7" id="KW-0328">Glycosyltransferase</keyword>
<dbReference type="InterPro" id="IPR043472">
    <property type="entry name" value="Macro_dom-like"/>
</dbReference>
<dbReference type="Gene3D" id="3.90.228.10">
    <property type="match status" value="1"/>
</dbReference>
<organism evidence="12 13">
    <name type="scientific">Fundulus heteroclitus</name>
    <name type="common">Killifish</name>
    <name type="synonym">Mummichog</name>
    <dbReference type="NCBI Taxonomy" id="8078"/>
    <lineage>
        <taxon>Eukaryota</taxon>
        <taxon>Metazoa</taxon>
        <taxon>Chordata</taxon>
        <taxon>Craniata</taxon>
        <taxon>Vertebrata</taxon>
        <taxon>Euteleostomi</taxon>
        <taxon>Actinopterygii</taxon>
        <taxon>Neopterygii</taxon>
        <taxon>Teleostei</taxon>
        <taxon>Neoteleostei</taxon>
        <taxon>Acanthomorphata</taxon>
        <taxon>Ovalentaria</taxon>
        <taxon>Atherinomorphae</taxon>
        <taxon>Cyprinodontiformes</taxon>
        <taxon>Fundulidae</taxon>
        <taxon>Fundulus</taxon>
    </lineage>
</organism>
<dbReference type="InterPro" id="IPR002589">
    <property type="entry name" value="Macro_dom"/>
</dbReference>
<dbReference type="InterPro" id="IPR057051">
    <property type="entry name" value="PARP14_RPM_1"/>
</dbReference>
<dbReference type="Pfam" id="PF00644">
    <property type="entry name" value="PARP"/>
    <property type="match status" value="1"/>
</dbReference>
<evidence type="ECO:0000313" key="13">
    <source>
        <dbReference type="Proteomes" id="UP000265000"/>
    </source>
</evidence>
<sequence>MDTSYKFPVFFECARLNDDLRKRIESYFHIRRKSGGGDCGSLTEVRGNLYSIAFKEQEAQQRVLQRSEHILEFAGATVLLTVRDSAIPSLLSDITTLSGQAASPNLNLSPTPLAKQQSNIPPNLPPSTEEYEPQLDVYILRYLKESPNVRKELEKQLALLSCTVQFYPEEGRVSVRRVAHPGVVGGINDWKSEVNKLFDGYKCHYEVDSHIIKALLQSYSSSQTTDEVKVYSEIGMAVVVGQHNQVQARLTDVKSLHVKNRVSCSGDTQTSVRRIGEAKLRLLWKEIECCLGKNFPALKVTQADEGKIILVGSVQEILKAGEVITDKEKLVLERTITDKSPHFMAFLKKVYGGPGWLCDFLGVAKKVEAEIRDTTLHLFSFTINDLDESVKKLQEYFKDVRYDIPNCPVVPPELCEKLKSRTNDMNQKQHRANVMFGADGTVRLLGHSQEVEELSEIVAQFILDQASVEGKVILPFRELVHLLPEFLQMQEFDSSGVTFSPVASSSPMVLLEGSSNKVTEVRNRLGPLLDSTVINRVTIDLPGASRYFNSHSGRDSLLQVAHSQRCLIQLDEQHLLGRQHTGLAKYNLQHGLQVMVYQGDITKQYADGIVNAANEDLNHIGGVAAALSKAGGPQVQMESKALVKQTGKIAVGDVVVTTGGDLKCKNLLHAVGPENGKASGRERCLLEKTVHNAFNLAELMEFKSIALPCISSGIYDVPIKVCSEAIVTAIKEFGSQGGRSLSKIILIDNRKEVVRAMQEACDRLLPGKDLGLKMDVAGQDTANGATAEVPVQVEIVQGTIENQQADAIVSPMVGHDPVSTRIGNILTRTVGPQLTEKFNKEAGGATLPGETVAVERLPSLNCKAVIFLNLLTWDNSQHGSAAQVLRQGIKKIMDTCNIKGYSSVALPVLGTEALLRFPHNLASRILLEEVSAFEKRRTSKLPFLVRIVVHPMDKESSKALQSAQGTLHLRGFANDVNPSQASFYRHVSITNDEMTAMMGGVKLQILQGNIVAAGTDVIVNTTDFTNHQSGVSNAILTAAGPAVLAELTRVGVPADLIHSTQPGLLGCKEIIHASFKSNSDVIRKTCKKILNLCESKGFGSVAFPAVNTGQGGLSPDTASKAMLDGMASTIRDMNPTSLSLIRIVIMQEAVFQAFRSELESRLGKIVQSRLSLKDKARQQLKKIGKKCSRLSAGLSKSDQSFMSLKPQPTVLRVISCGPDVTKAVKRDLELIVQQELFERTVDVHSFHKLDAMELDAVQAKIKVTGISLEHKTIASGTSRGRDRSGSGQDVYVLKGLKEDVLSVTELINQSVQRALEEDLTEKEEALCALTIQWAMKDDNGEWQELSLRENYMLEDANSQEKVFVEMETPDGRTLNINLKSQDATDWITGKTYKLKRTQSEALELPPHWEPMHNDVFKKVELLPNSQEYQEIAGGFHKTTTYKIHKIERVQNMYLWNAFSLCRQRILAKNGPAELGEMFLYHGTSVASCDCIERDRFDRSYAGTHAALYGKGVYFAVNAKYSADRYSPADQSGMKRLYVARVLTGRYTVGNSSMKAPPPRGTDRTDCFDSLVDNQQQPAMFVIFHDDQAYPEYLITFS</sequence>
<dbReference type="GO" id="GO:0005737">
    <property type="term" value="C:cytoplasm"/>
    <property type="evidence" value="ECO:0007669"/>
    <property type="project" value="TreeGrafter"/>
</dbReference>
<comment type="similarity">
    <text evidence="6">Belongs to the ARTD/PARP family.</text>
</comment>
<dbReference type="PANTHER" id="PTHR14453:SF107">
    <property type="entry name" value="POLY [ADP-RIBOSE] POLYMERASE"/>
    <property type="match status" value="1"/>
</dbReference>
<dbReference type="Gene3D" id="3.40.220.10">
    <property type="entry name" value="Leucine Aminopeptidase, subunit E, domain 1"/>
    <property type="match status" value="3"/>
</dbReference>
<dbReference type="GeneTree" id="ENSGT00940000154311"/>
<keyword evidence="4 7" id="KW-0520">NAD</keyword>
<feature type="domain" description="Macro" evidence="11">
    <location>
        <begin position="581"/>
        <end position="765"/>
    </location>
</feature>
<dbReference type="GO" id="GO:0003714">
    <property type="term" value="F:transcription corepressor activity"/>
    <property type="evidence" value="ECO:0007669"/>
    <property type="project" value="TreeGrafter"/>
</dbReference>
<dbReference type="GO" id="GO:0003950">
    <property type="term" value="F:NAD+ poly-ADP-ribosyltransferase activity"/>
    <property type="evidence" value="ECO:0007669"/>
    <property type="project" value="UniProtKB-UniRule"/>
</dbReference>
<feature type="domain" description="Macro" evidence="11">
    <location>
        <begin position="780"/>
        <end position="968"/>
    </location>
</feature>
<dbReference type="OrthoDB" id="6133115at2759"/>
<dbReference type="Proteomes" id="UP000265000">
    <property type="component" value="Unplaced"/>
</dbReference>
<dbReference type="InterPro" id="IPR037197">
    <property type="entry name" value="WWE_dom_sf"/>
</dbReference>
<evidence type="ECO:0000256" key="8">
    <source>
        <dbReference type="SAM" id="MobiDB-lite"/>
    </source>
</evidence>
<dbReference type="GO" id="GO:1990404">
    <property type="term" value="F:NAD+-protein mono-ADP-ribosyltransferase activity"/>
    <property type="evidence" value="ECO:0007669"/>
    <property type="project" value="TreeGrafter"/>
</dbReference>
<dbReference type="Ensembl" id="ENSFHET00000003795.1">
    <property type="protein sequence ID" value="ENSFHEP00000026008.1"/>
    <property type="gene ID" value="ENSFHEG00000008557.1"/>
</dbReference>
<evidence type="ECO:0000256" key="6">
    <source>
        <dbReference type="ARBA" id="ARBA00024347"/>
    </source>
</evidence>
<evidence type="ECO:0000256" key="7">
    <source>
        <dbReference type="RuleBase" id="RU362114"/>
    </source>
</evidence>
<name>A0A3Q2QFC1_FUNHE</name>
<comment type="subcellular location">
    <subcellularLocation>
        <location evidence="1">Nucleus</location>
    </subcellularLocation>
</comment>